<reference evidence="3" key="1">
    <citation type="journal article" date="2023" name="Mar. Drugs">
        <title>Gemmata algarum, a Novel Planctomycete Isolated from an Algal Mat, Displays Antimicrobial Activity.</title>
        <authorList>
            <person name="Kumar G."/>
            <person name="Kallscheuer N."/>
            <person name="Kashif M."/>
            <person name="Ahamad S."/>
            <person name="Jagadeeshwari U."/>
            <person name="Pannikurungottu S."/>
            <person name="Haufschild T."/>
            <person name="Kabuu M."/>
            <person name="Sasikala C."/>
            <person name="Jogler C."/>
            <person name="Ramana C."/>
        </authorList>
    </citation>
    <scope>NUCLEOTIDE SEQUENCE [LARGE SCALE GENOMIC DNA]</scope>
    <source>
        <strain evidence="3">JC673</strain>
    </source>
</reference>
<feature type="chain" id="PRO_5045175682" description="Carboxypeptidase regulatory-like domain-containing protein" evidence="1">
    <location>
        <begin position="18"/>
        <end position="135"/>
    </location>
</feature>
<evidence type="ECO:0000256" key="1">
    <source>
        <dbReference type="SAM" id="SignalP"/>
    </source>
</evidence>
<evidence type="ECO:0000313" key="2">
    <source>
        <dbReference type="EMBL" id="MDY3562223.1"/>
    </source>
</evidence>
<accession>A0ABU5F503</accession>
<dbReference type="EMBL" id="JAXBLV010000210">
    <property type="protein sequence ID" value="MDY3562223.1"/>
    <property type="molecule type" value="Genomic_DNA"/>
</dbReference>
<dbReference type="RefSeq" id="WP_261190336.1">
    <property type="nucleotide sequence ID" value="NZ_JAXBLV010000210.1"/>
</dbReference>
<comment type="caution">
    <text evidence="2">The sequence shown here is derived from an EMBL/GenBank/DDBJ whole genome shotgun (WGS) entry which is preliminary data.</text>
</comment>
<dbReference type="Proteomes" id="UP001272242">
    <property type="component" value="Unassembled WGS sequence"/>
</dbReference>
<feature type="signal peptide" evidence="1">
    <location>
        <begin position="1"/>
        <end position="17"/>
    </location>
</feature>
<dbReference type="PROSITE" id="PS51257">
    <property type="entry name" value="PROKAR_LIPOPROTEIN"/>
    <property type="match status" value="1"/>
</dbReference>
<keyword evidence="1" id="KW-0732">Signal</keyword>
<sequence length="135" mass="13757">MKSSAAYLMLAVTGAFALVASGCSDMPAVGGKVQYEDKTPVKGGTVTFNSADKKISVTGVIADDGTFKLMTDGKSGAPAGSYTVVVVGKNDVYGAPPTVDEVYGSPLTTPLKQDVAAGANDITITVKRPANAPRR</sequence>
<evidence type="ECO:0008006" key="4">
    <source>
        <dbReference type="Google" id="ProtNLM"/>
    </source>
</evidence>
<organism evidence="2 3">
    <name type="scientific">Gemmata algarum</name>
    <dbReference type="NCBI Taxonomy" id="2975278"/>
    <lineage>
        <taxon>Bacteria</taxon>
        <taxon>Pseudomonadati</taxon>
        <taxon>Planctomycetota</taxon>
        <taxon>Planctomycetia</taxon>
        <taxon>Gemmatales</taxon>
        <taxon>Gemmataceae</taxon>
        <taxon>Gemmata</taxon>
    </lineage>
</organism>
<name>A0ABU5F503_9BACT</name>
<proteinExistence type="predicted"/>
<keyword evidence="3" id="KW-1185">Reference proteome</keyword>
<protein>
    <recommendedName>
        <fullName evidence="4">Carboxypeptidase regulatory-like domain-containing protein</fullName>
    </recommendedName>
</protein>
<evidence type="ECO:0000313" key="3">
    <source>
        <dbReference type="Proteomes" id="UP001272242"/>
    </source>
</evidence>
<gene>
    <name evidence="2" type="ORF">R5W23_003685</name>
</gene>